<sequence>MQTAKSAKPTISPRMERIQAQDVHVRARIAACAARAQAVLDLLAKYELAEAARADAQPAEASRSGPSASGAEQAVSDAPSETVHAEATALTPETMSAGFSEPRGQPKKKGAKSQSRASPTNVQAGRQQAHASKPTPRPDSAAVAHARETLVHAWLVDHLLQQSGSVLAHFPYVYEHEWDASGSPDGGRQVIPREQRRERLGSGDLVLHAASGSEFAVVEVKLIEFPPRRNQIEKTEGNPKEPCTSAPPGHEDLSPARQAAETETLPAIAPTSADNATETSKCDASDAGGDSSSKDSRLLSRQQPNANTSRQKAAKLREQALRYGEWWMRKHPQAITRVFTVTGASEDCISELGAYAKGAWLPVVAL</sequence>
<accession>A0A0D2X0E8</accession>
<proteinExistence type="predicted"/>
<dbReference type="EMBL" id="KE346360">
    <property type="protein sequence ID" value="KJE88934.1"/>
    <property type="molecule type" value="Genomic_DNA"/>
</dbReference>
<dbReference type="Proteomes" id="UP000008743">
    <property type="component" value="Unassembled WGS sequence"/>
</dbReference>
<feature type="region of interest" description="Disordered" evidence="1">
    <location>
        <begin position="229"/>
        <end position="315"/>
    </location>
</feature>
<name>A0A0D2X0E8_CAPO3</name>
<keyword evidence="3" id="KW-1185">Reference proteome</keyword>
<evidence type="ECO:0000313" key="3">
    <source>
        <dbReference type="Proteomes" id="UP000008743"/>
    </source>
</evidence>
<feature type="compositionally biased region" description="Basic and acidic residues" evidence="1">
    <location>
        <begin position="229"/>
        <end position="239"/>
    </location>
</feature>
<evidence type="ECO:0000313" key="2">
    <source>
        <dbReference type="EMBL" id="KJE88934.1"/>
    </source>
</evidence>
<dbReference type="RefSeq" id="XP_004365373.1">
    <property type="nucleotide sequence ID" value="XM_004365316.1"/>
</dbReference>
<feature type="region of interest" description="Disordered" evidence="1">
    <location>
        <begin position="55"/>
        <end position="142"/>
    </location>
</feature>
<feature type="compositionally biased region" description="Polar residues" evidence="1">
    <location>
        <begin position="112"/>
        <end position="130"/>
    </location>
</feature>
<evidence type="ECO:0000256" key="1">
    <source>
        <dbReference type="SAM" id="MobiDB-lite"/>
    </source>
</evidence>
<dbReference type="InParanoid" id="A0A0D2X0E8"/>
<organism evidence="2 3">
    <name type="scientific">Capsaspora owczarzaki (strain ATCC 30864)</name>
    <dbReference type="NCBI Taxonomy" id="595528"/>
    <lineage>
        <taxon>Eukaryota</taxon>
        <taxon>Filasterea</taxon>
        <taxon>Capsaspora</taxon>
    </lineage>
</organism>
<gene>
    <name evidence="2" type="ORF">CAOG_000502</name>
</gene>
<protein>
    <submittedName>
        <fullName evidence="2">Uncharacterized protein</fullName>
    </submittedName>
</protein>
<dbReference type="AlphaFoldDB" id="A0A0D2X0E8"/>
<reference evidence="3" key="1">
    <citation type="submission" date="2011-02" db="EMBL/GenBank/DDBJ databases">
        <title>The Genome Sequence of Capsaspora owczarzaki ATCC 30864.</title>
        <authorList>
            <person name="Russ C."/>
            <person name="Cuomo C."/>
            <person name="Burger G."/>
            <person name="Gray M.W."/>
            <person name="Holland P.W.H."/>
            <person name="King N."/>
            <person name="Lang F.B.F."/>
            <person name="Roger A.J."/>
            <person name="Ruiz-Trillo I."/>
            <person name="Young S.K."/>
            <person name="Zeng Q."/>
            <person name="Gargeya S."/>
            <person name="Alvarado L."/>
            <person name="Berlin A."/>
            <person name="Chapman S.B."/>
            <person name="Chen Z."/>
            <person name="Freedman E."/>
            <person name="Gellesch M."/>
            <person name="Goldberg J."/>
            <person name="Griggs A."/>
            <person name="Gujja S."/>
            <person name="Heilman E."/>
            <person name="Heiman D."/>
            <person name="Howarth C."/>
            <person name="Mehta T."/>
            <person name="Neiman D."/>
            <person name="Pearson M."/>
            <person name="Roberts A."/>
            <person name="Saif S."/>
            <person name="Shea T."/>
            <person name="Shenoy N."/>
            <person name="Sisk P."/>
            <person name="Stolte C."/>
            <person name="Sykes S."/>
            <person name="White J."/>
            <person name="Yandava C."/>
            <person name="Haas B."/>
            <person name="Nusbaum C."/>
            <person name="Birren B."/>
        </authorList>
    </citation>
    <scope>NUCLEOTIDE SEQUENCE</scope>
    <source>
        <strain evidence="3">ATCC 30864</strain>
    </source>
</reference>